<dbReference type="OrthoDB" id="10260794at2759"/>
<dbReference type="AlphaFoldDB" id="A0A1G4M6J7"/>
<feature type="domain" description="PSP proline-rich" evidence="2">
    <location>
        <begin position="272"/>
        <end position="325"/>
    </location>
</feature>
<dbReference type="Pfam" id="PF04046">
    <property type="entry name" value="PSP"/>
    <property type="match status" value="1"/>
</dbReference>
<dbReference type="InterPro" id="IPR006568">
    <property type="entry name" value="PSP_pro-rich"/>
</dbReference>
<evidence type="ECO:0000259" key="2">
    <source>
        <dbReference type="SMART" id="SM00581"/>
    </source>
</evidence>
<evidence type="ECO:0000256" key="1">
    <source>
        <dbReference type="SAM" id="MobiDB-lite"/>
    </source>
</evidence>
<accession>A0A1G4M6J7</accession>
<dbReference type="InterPro" id="IPR052584">
    <property type="entry name" value="U2_snRNP_Complex_Component"/>
</dbReference>
<dbReference type="EMBL" id="LT598487">
    <property type="protein sequence ID" value="SCV99457.1"/>
    <property type="molecule type" value="Genomic_DNA"/>
</dbReference>
<sequence length="488" mass="55539">MGRKSKSNRRQRKKDTNQEDPVSKLKQELVTFLDETRQEKKTNGLNNNDLDKIGKPTVLSEQYSTVFARFQNQESSQDNSKSIPPKLKRHEEGENIIKVTTDAETSTNLSKKKLRKINKPSLSQLKSLVSYPQVIQWYDCDAKDPELLADIKSQKNVVPVPSHWQLKREYLSGRSVLAKKPFELPDIIQQTNIEEMRNTLPTPQQAEENSLKDTARARIQPKLGSLDIDFKKLHDAFFKLGSKWKPDIMLAFGDIYYENRNLDDEARWRKMELEMRPGRISDKLRLALNLPEGKIPPWCSKMKELGMPPAYPNYKIAGVNWDITNLQGNVYGSIGHSKHSKKAGTLFGQILTFEDEEDTFSDVDNHRDSHEEAKTFNNSESGEKTNPIPAKGIEEVESISIAAVESGPSINNPGDQSHSPRQLYTVLSEKEKVQNNGITTGGVVYEIPGSKRNSNESEVPTGHKKQRIEQKKDNTEAYEVEEIKGFKF</sequence>
<evidence type="ECO:0000313" key="4">
    <source>
        <dbReference type="Proteomes" id="UP000190831"/>
    </source>
</evidence>
<organism evidence="3 4">
    <name type="scientific">Lachancea fermentati</name>
    <name type="common">Zygosaccharomyces fermentati</name>
    <dbReference type="NCBI Taxonomy" id="4955"/>
    <lineage>
        <taxon>Eukaryota</taxon>
        <taxon>Fungi</taxon>
        <taxon>Dikarya</taxon>
        <taxon>Ascomycota</taxon>
        <taxon>Saccharomycotina</taxon>
        <taxon>Saccharomycetes</taxon>
        <taxon>Saccharomycetales</taxon>
        <taxon>Saccharomycetaceae</taxon>
        <taxon>Lachancea</taxon>
    </lineage>
</organism>
<dbReference type="STRING" id="4955.A0A1G4M6J7"/>
<feature type="region of interest" description="Disordered" evidence="1">
    <location>
        <begin position="371"/>
        <end position="390"/>
    </location>
</feature>
<dbReference type="Pfam" id="PF04037">
    <property type="entry name" value="DUF382"/>
    <property type="match status" value="1"/>
</dbReference>
<gene>
    <name evidence="3" type="ORF">LAFE_0A03598G</name>
</gene>
<proteinExistence type="predicted"/>
<name>A0A1G4M6J7_LACFM</name>
<evidence type="ECO:0000313" key="3">
    <source>
        <dbReference type="EMBL" id="SCV99457.1"/>
    </source>
</evidence>
<feature type="region of interest" description="Disordered" evidence="1">
    <location>
        <begin position="1"/>
        <end position="53"/>
    </location>
</feature>
<dbReference type="PANTHER" id="PTHR12785">
    <property type="entry name" value="SPLICING FACTOR 3B"/>
    <property type="match status" value="1"/>
</dbReference>
<dbReference type="GO" id="GO:0005634">
    <property type="term" value="C:nucleus"/>
    <property type="evidence" value="ECO:0007669"/>
    <property type="project" value="InterPro"/>
</dbReference>
<keyword evidence="4" id="KW-1185">Reference proteome</keyword>
<reference evidence="3 4" key="1">
    <citation type="submission" date="2016-03" db="EMBL/GenBank/DDBJ databases">
        <authorList>
            <person name="Devillers H."/>
        </authorList>
    </citation>
    <scope>NUCLEOTIDE SEQUENCE [LARGE SCALE GENOMIC DNA]</scope>
    <source>
        <strain evidence="3">CBS 6772</strain>
    </source>
</reference>
<dbReference type="Proteomes" id="UP000190831">
    <property type="component" value="Chromosome A"/>
</dbReference>
<dbReference type="OMA" id="IEWFDCD"/>
<feature type="compositionally biased region" description="Basic and acidic residues" evidence="1">
    <location>
        <begin position="14"/>
        <end position="27"/>
    </location>
</feature>
<dbReference type="PANTHER" id="PTHR12785:SF6">
    <property type="entry name" value="SPLICING FACTOR 3B SUBUNIT 2"/>
    <property type="match status" value="1"/>
</dbReference>
<dbReference type="SMART" id="SM00581">
    <property type="entry name" value="PSP"/>
    <property type="match status" value="1"/>
</dbReference>
<protein>
    <submittedName>
        <fullName evidence="3">LAFE_0A03598g1_1</fullName>
    </submittedName>
</protein>
<feature type="region of interest" description="Disordered" evidence="1">
    <location>
        <begin position="440"/>
        <end position="473"/>
    </location>
</feature>
<feature type="compositionally biased region" description="Basic residues" evidence="1">
    <location>
        <begin position="1"/>
        <end position="13"/>
    </location>
</feature>
<dbReference type="InterPro" id="IPR007180">
    <property type="entry name" value="DUF382"/>
</dbReference>